<name>A0AAN9LS88_CANGL</name>
<dbReference type="Pfam" id="PF12580">
    <property type="entry name" value="TPPII"/>
    <property type="match status" value="1"/>
</dbReference>
<feature type="domain" description="Tripeptidyl peptidase II second Ig-like" evidence="1">
    <location>
        <begin position="366"/>
        <end position="465"/>
    </location>
</feature>
<keyword evidence="3" id="KW-1185">Reference proteome</keyword>
<evidence type="ECO:0000313" key="2">
    <source>
        <dbReference type="EMBL" id="KAK7338633.1"/>
    </source>
</evidence>
<sequence length="486" mass="55547">MIAFSWLQLPFLSMLQNDNGSSPRGSLLIWLVNLNVYGNTKVSLNKNRFKIHHSVLLRCCYKHPICETIEVLPFCEKDPDVGVTPLPFATVNKNVNLEILDNNREAPHHFMKTRSRELWASTYLKASLHLAHMTSYPNLEQCDMVYEKEEPHQNLSKRVRPTLDGRLDVRKVSCKKVAKARCSPNLLVSIATAWVGERQERGEVPKILGWLAYIPWKEGRKWWISSGNQFNNFTRPQGVRDILVREEGEPHRLQFSFNKELMIGLGKQPQISFLQLECVSKNPLYHSDQCSLCKIKTLCLDMGLGRGVREFWRCNHKAGSPFGNDIEINVQLTPVGGKNANTVIKTEYLQIANSPRKYGQQSSYCLKDGAQMKSHIPLLNGRMYDTKFESQFYMISDSNNRIYSSGNVYPKSSNLPKGEYNLQLYLRHDNVQILEKMRHLVLFIEEKDVIRLNFVSQPDGPLIGNGSVLVEAISYGKLSFAEQGLA</sequence>
<dbReference type="InterPro" id="IPR022229">
    <property type="entry name" value="TPPII_Ig-like-2"/>
</dbReference>
<reference evidence="2 3" key="1">
    <citation type="submission" date="2024-01" db="EMBL/GenBank/DDBJ databases">
        <title>The genomes of 5 underutilized Papilionoideae crops provide insights into root nodulation and disease resistanc.</title>
        <authorList>
            <person name="Jiang F."/>
        </authorList>
    </citation>
    <scope>NUCLEOTIDE SEQUENCE [LARGE SCALE GENOMIC DNA]</scope>
    <source>
        <strain evidence="2">LVBAO_FW01</strain>
        <tissue evidence="2">Leaves</tissue>
    </source>
</reference>
<accession>A0AAN9LS88</accession>
<protein>
    <recommendedName>
        <fullName evidence="1">Tripeptidyl peptidase II second Ig-like domain-containing protein</fullName>
    </recommendedName>
</protein>
<dbReference type="AlphaFoldDB" id="A0AAN9LS88"/>
<proteinExistence type="predicted"/>
<dbReference type="EMBL" id="JAYMYQ010000004">
    <property type="protein sequence ID" value="KAK7338633.1"/>
    <property type="molecule type" value="Genomic_DNA"/>
</dbReference>
<comment type="caution">
    <text evidence="2">The sequence shown here is derived from an EMBL/GenBank/DDBJ whole genome shotgun (WGS) entry which is preliminary data.</text>
</comment>
<dbReference type="Proteomes" id="UP001367508">
    <property type="component" value="Unassembled WGS sequence"/>
</dbReference>
<organism evidence="2 3">
    <name type="scientific">Canavalia gladiata</name>
    <name type="common">Sword bean</name>
    <name type="synonym">Dolichos gladiatus</name>
    <dbReference type="NCBI Taxonomy" id="3824"/>
    <lineage>
        <taxon>Eukaryota</taxon>
        <taxon>Viridiplantae</taxon>
        <taxon>Streptophyta</taxon>
        <taxon>Embryophyta</taxon>
        <taxon>Tracheophyta</taxon>
        <taxon>Spermatophyta</taxon>
        <taxon>Magnoliopsida</taxon>
        <taxon>eudicotyledons</taxon>
        <taxon>Gunneridae</taxon>
        <taxon>Pentapetalae</taxon>
        <taxon>rosids</taxon>
        <taxon>fabids</taxon>
        <taxon>Fabales</taxon>
        <taxon>Fabaceae</taxon>
        <taxon>Papilionoideae</taxon>
        <taxon>50 kb inversion clade</taxon>
        <taxon>NPAAA clade</taxon>
        <taxon>indigoferoid/millettioid clade</taxon>
        <taxon>Phaseoleae</taxon>
        <taxon>Canavalia</taxon>
    </lineage>
</organism>
<gene>
    <name evidence="2" type="ORF">VNO77_19254</name>
</gene>
<evidence type="ECO:0000313" key="3">
    <source>
        <dbReference type="Proteomes" id="UP001367508"/>
    </source>
</evidence>
<evidence type="ECO:0000259" key="1">
    <source>
        <dbReference type="Pfam" id="PF12580"/>
    </source>
</evidence>